<keyword evidence="2" id="KW-0732">Signal</keyword>
<name>A0A2K8KXK2_MARES</name>
<feature type="chain" id="PRO_5014700766" evidence="2">
    <location>
        <begin position="34"/>
        <end position="465"/>
    </location>
</feature>
<dbReference type="EMBL" id="CP018799">
    <property type="protein sequence ID" value="ATX79690.1"/>
    <property type="molecule type" value="Genomic_DNA"/>
</dbReference>
<dbReference type="SUPFAM" id="SSF56935">
    <property type="entry name" value="Porins"/>
    <property type="match status" value="1"/>
</dbReference>
<dbReference type="OrthoDB" id="190887at2"/>
<keyword evidence="1" id="KW-0175">Coiled coil</keyword>
<evidence type="ECO:0000256" key="2">
    <source>
        <dbReference type="SAM" id="SignalP"/>
    </source>
</evidence>
<evidence type="ECO:0000313" key="3">
    <source>
        <dbReference type="EMBL" id="ATX79690.1"/>
    </source>
</evidence>
<accession>A0A2K8KXK2</accession>
<feature type="signal peptide" evidence="2">
    <location>
        <begin position="1"/>
        <end position="33"/>
    </location>
</feature>
<dbReference type="Pfam" id="PF19577">
    <property type="entry name" value="DcaP"/>
    <property type="match status" value="1"/>
</dbReference>
<evidence type="ECO:0000256" key="1">
    <source>
        <dbReference type="SAM" id="Coils"/>
    </source>
</evidence>
<organism evidence="3 4">
    <name type="scientific">Mariprofundus aestuarium</name>
    <dbReference type="NCBI Taxonomy" id="1921086"/>
    <lineage>
        <taxon>Bacteria</taxon>
        <taxon>Pseudomonadati</taxon>
        <taxon>Pseudomonadota</taxon>
        <taxon>Candidatius Mariprofundia</taxon>
        <taxon>Mariprofundales</taxon>
        <taxon>Mariprofundaceae</taxon>
        <taxon>Mariprofundus</taxon>
    </lineage>
</organism>
<gene>
    <name evidence="3" type="ORF">Ga0123461_1272</name>
</gene>
<protein>
    <submittedName>
        <fullName evidence="3">Porin subfamily protein</fullName>
    </submittedName>
</protein>
<dbReference type="AlphaFoldDB" id="A0A2K8KXK2"/>
<dbReference type="KEGG" id="maes:Ga0123461_1272"/>
<reference evidence="3 4" key="1">
    <citation type="submission" date="2016-12" db="EMBL/GenBank/DDBJ databases">
        <title>Isolation and genomic insights into novel planktonic Zetaproteobacteria from stratified waters of the Chesapeake Bay.</title>
        <authorList>
            <person name="McAllister S.M."/>
            <person name="Kato S."/>
            <person name="Chan C.S."/>
            <person name="Chiu B.K."/>
            <person name="Field E.K."/>
        </authorList>
    </citation>
    <scope>NUCLEOTIDE SEQUENCE [LARGE SCALE GENOMIC DNA]</scope>
    <source>
        <strain evidence="3 4">CP-5</strain>
    </source>
</reference>
<evidence type="ECO:0000313" key="4">
    <source>
        <dbReference type="Proteomes" id="UP000231701"/>
    </source>
</evidence>
<keyword evidence="4" id="KW-1185">Reference proteome</keyword>
<dbReference type="RefSeq" id="WP_157819260.1">
    <property type="nucleotide sequence ID" value="NZ_CP018799.1"/>
</dbReference>
<dbReference type="InterPro" id="IPR045748">
    <property type="entry name" value="DcaP"/>
</dbReference>
<proteinExistence type="predicted"/>
<dbReference type="Proteomes" id="UP000231701">
    <property type="component" value="Chromosome"/>
</dbReference>
<sequence>MSQLRLNRNISRLSLTIIAVGCFALLAPITAAAEELDNQMVRQELEMLKQRIADLERLLNQQQQPEKTVAAQASEQVIEEEEVSEVADFTEEGPPKEKGEVEITTAGSTLTVGGQIRLNTAYNNPAGSSNFGMSASGIPSLTAARGERGHLSAQAQDSRFWFKTHTPINGDALRTLIEIDFWGSAGNERVSNSHNIRLRHAYAEYAGFTIGQTNSTFMHSGTTPDLINDSTADVFVRQPLIRYSHPFDSGDFQVSFEQPETTLLDSTATQVVPDDDRLPDLAAKLTWRPSWGQVSVSGLLRQLRIDTGGAALGAVPAGVTDQAVGGALFASARINLWGADNLRLGYVYGNALGRYVSYNSFNDAAIDAAGNIHLQRAMAGFGAYQHWWDDNWHSSFVFTRSQVNNDITVVPATAFRYIQSYHANLLWAPLMNTSMGLEYIHATSKMENGEKAKLQRAKFSAVYKF</sequence>
<feature type="coiled-coil region" evidence="1">
    <location>
        <begin position="31"/>
        <end position="65"/>
    </location>
</feature>